<comment type="caution">
    <text evidence="1">The sequence shown here is derived from an EMBL/GenBank/DDBJ whole genome shotgun (WGS) entry which is preliminary data.</text>
</comment>
<evidence type="ECO:0000313" key="1">
    <source>
        <dbReference type="EMBL" id="TWA99001.1"/>
    </source>
</evidence>
<dbReference type="AlphaFoldDB" id="A0A560DPF7"/>
<organism evidence="1 2">
    <name type="scientific">Bradyrhizobium stylosanthis</name>
    <dbReference type="NCBI Taxonomy" id="1803665"/>
    <lineage>
        <taxon>Bacteria</taxon>
        <taxon>Pseudomonadati</taxon>
        <taxon>Pseudomonadota</taxon>
        <taxon>Alphaproteobacteria</taxon>
        <taxon>Hyphomicrobiales</taxon>
        <taxon>Nitrobacteraceae</taxon>
        <taxon>Bradyrhizobium</taxon>
    </lineage>
</organism>
<dbReference type="Proteomes" id="UP000319949">
    <property type="component" value="Unassembled WGS sequence"/>
</dbReference>
<dbReference type="EMBL" id="VITK01000005">
    <property type="protein sequence ID" value="TWA99001.1"/>
    <property type="molecule type" value="Genomic_DNA"/>
</dbReference>
<proteinExistence type="predicted"/>
<keyword evidence="2" id="KW-1185">Reference proteome</keyword>
<accession>A0A560DPF7</accession>
<reference evidence="1 2" key="1">
    <citation type="submission" date="2019-06" db="EMBL/GenBank/DDBJ databases">
        <title>Genomic Encyclopedia of Type Strains, Phase IV (KMG-V): Genome sequencing to study the core and pangenomes of soil and plant-associated prokaryotes.</title>
        <authorList>
            <person name="Whitman W."/>
        </authorList>
    </citation>
    <scope>NUCLEOTIDE SEQUENCE [LARGE SCALE GENOMIC DNA]</scope>
    <source>
        <strain evidence="1 2">BR 510</strain>
    </source>
</reference>
<sequence>MVALCSFCGSGPSFANLAPYVGLIANGIVLLNDGSLMVAYYSCGTRL</sequence>
<protein>
    <submittedName>
        <fullName evidence="1">Uncharacterized protein</fullName>
    </submittedName>
</protein>
<gene>
    <name evidence="1" type="ORF">FBZ96_105680</name>
</gene>
<name>A0A560DPF7_9BRAD</name>
<evidence type="ECO:0000313" key="2">
    <source>
        <dbReference type="Proteomes" id="UP000319949"/>
    </source>
</evidence>